<gene>
    <name evidence="2" type="ORF">I6G90_01705</name>
</gene>
<dbReference type="AlphaFoldDB" id="A0A7T2PGF5"/>
<dbReference type="RefSeq" id="WP_197929462.1">
    <property type="nucleotide sequence ID" value="NZ_CP065745.1"/>
</dbReference>
<evidence type="ECO:0000256" key="1">
    <source>
        <dbReference type="SAM" id="MobiDB-lite"/>
    </source>
</evidence>
<organism evidence="2 3">
    <name type="scientific">Aeromonas allosaccharophila</name>
    <dbReference type="NCBI Taxonomy" id="656"/>
    <lineage>
        <taxon>Bacteria</taxon>
        <taxon>Pseudomonadati</taxon>
        <taxon>Pseudomonadota</taxon>
        <taxon>Gammaproteobacteria</taxon>
        <taxon>Aeromonadales</taxon>
        <taxon>Aeromonadaceae</taxon>
        <taxon>Aeromonas</taxon>
    </lineage>
</organism>
<dbReference type="EMBL" id="CP065745">
    <property type="protein sequence ID" value="QPR55187.1"/>
    <property type="molecule type" value="Genomic_DNA"/>
</dbReference>
<name>A0A7T2PGF5_9GAMM</name>
<dbReference type="GeneID" id="60784281"/>
<sequence length="528" mass="57328">MATFLPSKGWLMLSAAQTITYDAALDVTATSGAEWVDWFGDTADIGLFRYAYNKSGAADTGVWGGSIPFKPIGYRLKIGAANACWTNDLCDMDLEFLDAAGNVVAALRTRTDGTYRSGLWYGPSLTSLTKATQRDAYPRTYGELTFTPTSLIYTDDGGQHRNQSFTLTCNMAVVTTLRFSNMRSYETYTGGNGCRAETYLRIAGGPAGFDGDFAALTTEQYTALQPDLVLPVGAAIEHQSGVGLVASGTAPSYVLARGILPGQTGVLFDAAGAVVAQLAYLNGVARLTVGGVTTEGATDAPYLGLAAINGQVFGYYQTKVLVRSSQFIAPPKSRIWIELQPGQTLAIIGTEFTPLLVEYTYLVYRHTITAVAANQEPRSQFQPQDVAWRGYPAMYAGPVNLQQQTQYPLCKGRDYFWIRDGVRNVEQGFIESTVTISGMGVRRRVLCFTQDGELVGETYSRAADGVYRFDLLWLNRRYMVVAQDDPAYGPADYNAVAADYQAPKPYPPGGGVAPEPFPMIAPLKRKKP</sequence>
<proteinExistence type="predicted"/>
<dbReference type="KEGG" id="aall:I6G90_01705"/>
<dbReference type="Proteomes" id="UP000595101">
    <property type="component" value="Chromosome"/>
</dbReference>
<protein>
    <submittedName>
        <fullName evidence="2">Uncharacterized protein</fullName>
    </submittedName>
</protein>
<accession>A0A7T2PGF5</accession>
<evidence type="ECO:0000313" key="2">
    <source>
        <dbReference type="EMBL" id="QPR55187.1"/>
    </source>
</evidence>
<feature type="region of interest" description="Disordered" evidence="1">
    <location>
        <begin position="507"/>
        <end position="528"/>
    </location>
</feature>
<reference evidence="2 3" key="1">
    <citation type="submission" date="2020-12" db="EMBL/GenBank/DDBJ databases">
        <title>FDA dAtabase for Regulatory Grade micrObial Sequences (FDA-ARGOS): Supporting development and validation of Infectious Disease Dx tests.</title>
        <authorList>
            <person name="Sproer C."/>
            <person name="Gronow S."/>
            <person name="Severitt S."/>
            <person name="Schroder I."/>
            <person name="Tallon L."/>
            <person name="Sadzewicz L."/>
            <person name="Zhao X."/>
            <person name="Boylan J."/>
            <person name="Ott S."/>
            <person name="Bowen H."/>
            <person name="Vavikolanu K."/>
            <person name="Mehta A."/>
            <person name="Aluvathingal J."/>
            <person name="Nadendla S."/>
            <person name="Lowell S."/>
            <person name="Myers T."/>
            <person name="Yan Y."/>
            <person name="Sichtig H."/>
        </authorList>
    </citation>
    <scope>NUCLEOTIDE SEQUENCE [LARGE SCALE GENOMIC DNA]</scope>
    <source>
        <strain evidence="2 3">FDAARGOS_933</strain>
    </source>
</reference>
<evidence type="ECO:0000313" key="3">
    <source>
        <dbReference type="Proteomes" id="UP000595101"/>
    </source>
</evidence>